<keyword evidence="2" id="KW-0472">Membrane</keyword>
<feature type="region of interest" description="Disordered" evidence="1">
    <location>
        <begin position="64"/>
        <end position="83"/>
    </location>
</feature>
<name>A0A7H0HZM3_9ACTN</name>
<feature type="transmembrane region" description="Helical" evidence="2">
    <location>
        <begin position="96"/>
        <end position="117"/>
    </location>
</feature>
<dbReference type="AlphaFoldDB" id="A0A7H0HZM3"/>
<dbReference type="KEGG" id="sgj:IAG43_25765"/>
<keyword evidence="2" id="KW-0812">Transmembrane</keyword>
<evidence type="ECO:0000256" key="1">
    <source>
        <dbReference type="SAM" id="MobiDB-lite"/>
    </source>
</evidence>
<dbReference type="EMBL" id="CP060825">
    <property type="protein sequence ID" value="QNP65989.1"/>
    <property type="molecule type" value="Genomic_DNA"/>
</dbReference>
<protein>
    <recommendedName>
        <fullName evidence="5">Small multi-drug export protein</fullName>
    </recommendedName>
</protein>
<dbReference type="RefSeq" id="WP_187743053.1">
    <property type="nucleotide sequence ID" value="NZ_CP060825.1"/>
</dbReference>
<feature type="transmembrane region" description="Helical" evidence="2">
    <location>
        <begin position="28"/>
        <end position="54"/>
    </location>
</feature>
<accession>A0A7H0HZM3</accession>
<proteinExistence type="predicted"/>
<keyword evidence="4" id="KW-1185">Reference proteome</keyword>
<sequence>MLKFAWAALAGFALGAPAVPFGLSISLAPPLALTAVLLGAAGCLLSAVFAAGWLRTRWLERRAKRRPVTTGPPPGKRRNRLDGPTGLRARRVVNRYGVIGFGIIGPALFGTWGSAMLGTALGLPRWPLIGWLMAGVTLWCTVMLLASEALIDAFGLR</sequence>
<evidence type="ECO:0008006" key="5">
    <source>
        <dbReference type="Google" id="ProtNLM"/>
    </source>
</evidence>
<evidence type="ECO:0000313" key="3">
    <source>
        <dbReference type="EMBL" id="QNP65989.1"/>
    </source>
</evidence>
<evidence type="ECO:0000313" key="4">
    <source>
        <dbReference type="Proteomes" id="UP000516230"/>
    </source>
</evidence>
<feature type="transmembrane region" description="Helical" evidence="2">
    <location>
        <begin position="129"/>
        <end position="151"/>
    </location>
</feature>
<dbReference type="Proteomes" id="UP000516230">
    <property type="component" value="Chromosome"/>
</dbReference>
<reference evidence="3 4" key="1">
    <citation type="submission" date="2020-08" db="EMBL/GenBank/DDBJ databases">
        <title>A novel species.</title>
        <authorList>
            <person name="Gao J."/>
        </authorList>
    </citation>
    <scope>NUCLEOTIDE SEQUENCE [LARGE SCALE GENOMIC DNA]</scope>
    <source>
        <strain evidence="3 4">CRPJ-33</strain>
    </source>
</reference>
<organism evidence="3 4">
    <name type="scientific">Streptomyces genisteinicus</name>
    <dbReference type="NCBI Taxonomy" id="2768068"/>
    <lineage>
        <taxon>Bacteria</taxon>
        <taxon>Bacillati</taxon>
        <taxon>Actinomycetota</taxon>
        <taxon>Actinomycetes</taxon>
        <taxon>Kitasatosporales</taxon>
        <taxon>Streptomycetaceae</taxon>
        <taxon>Streptomyces</taxon>
    </lineage>
</organism>
<evidence type="ECO:0000256" key="2">
    <source>
        <dbReference type="SAM" id="Phobius"/>
    </source>
</evidence>
<gene>
    <name evidence="3" type="ORF">IAG43_25765</name>
</gene>
<keyword evidence="2" id="KW-1133">Transmembrane helix</keyword>